<comment type="caution">
    <text evidence="8">The sequence shown here is derived from an EMBL/GenBank/DDBJ whole genome shotgun (WGS) entry which is preliminary data.</text>
</comment>
<keyword evidence="5" id="KW-0804">Transcription</keyword>
<dbReference type="SUPFAM" id="SSF88946">
    <property type="entry name" value="Sigma2 domain of RNA polymerase sigma factors"/>
    <property type="match status" value="1"/>
</dbReference>
<protein>
    <submittedName>
        <fullName evidence="8">RNA polymerase sigma-70 factor (Sigma-E family)</fullName>
    </submittedName>
</protein>
<feature type="domain" description="RNA polymerase sigma-70 region 4" evidence="7">
    <location>
        <begin position="103"/>
        <end position="150"/>
    </location>
</feature>
<keyword evidence="9" id="KW-1185">Reference proteome</keyword>
<sequence>MEPDRAFGAFVAERGDALLRYGYVLTGNPHDAADLSQEALLRLRGSWQRVRYKSNPESYVRTTMARLHIAAWRSRRREHLTRNLPEIGKEDEPPVGDELWQRLVDLPRKQRAVLVLRYYEQLTDTEIAAVLGVSHGTVRSQASRALAKLRSALPDRSVQ</sequence>
<evidence type="ECO:0000256" key="1">
    <source>
        <dbReference type="ARBA" id="ARBA00010641"/>
    </source>
</evidence>
<organism evidence="8 9">
    <name type="scientific">Nonomuraea thailandensis</name>
    <dbReference type="NCBI Taxonomy" id="1188745"/>
    <lineage>
        <taxon>Bacteria</taxon>
        <taxon>Bacillati</taxon>
        <taxon>Actinomycetota</taxon>
        <taxon>Actinomycetes</taxon>
        <taxon>Streptosporangiales</taxon>
        <taxon>Streptosporangiaceae</taxon>
        <taxon>Nonomuraea</taxon>
    </lineage>
</organism>
<keyword evidence="2" id="KW-0805">Transcription regulation</keyword>
<dbReference type="EMBL" id="JAMZEB010000001">
    <property type="protein sequence ID" value="MCP2353809.1"/>
    <property type="molecule type" value="Genomic_DNA"/>
</dbReference>
<name>A0A9X2GAI6_9ACTN</name>
<reference evidence="8" key="1">
    <citation type="submission" date="2022-06" db="EMBL/GenBank/DDBJ databases">
        <title>Sequencing the genomes of 1000 actinobacteria strains.</title>
        <authorList>
            <person name="Klenk H.-P."/>
        </authorList>
    </citation>
    <scope>NUCLEOTIDE SEQUENCE</scope>
    <source>
        <strain evidence="8">DSM 46694</strain>
    </source>
</reference>
<keyword evidence="4" id="KW-0238">DNA-binding</keyword>
<dbReference type="InterPro" id="IPR007630">
    <property type="entry name" value="RNA_pol_sigma70_r4"/>
</dbReference>
<evidence type="ECO:0000259" key="6">
    <source>
        <dbReference type="Pfam" id="PF04542"/>
    </source>
</evidence>
<dbReference type="InterPro" id="IPR014284">
    <property type="entry name" value="RNA_pol_sigma-70_dom"/>
</dbReference>
<dbReference type="Pfam" id="PF04542">
    <property type="entry name" value="Sigma70_r2"/>
    <property type="match status" value="1"/>
</dbReference>
<dbReference type="GO" id="GO:0003677">
    <property type="term" value="F:DNA binding"/>
    <property type="evidence" value="ECO:0007669"/>
    <property type="project" value="UniProtKB-KW"/>
</dbReference>
<evidence type="ECO:0000313" key="8">
    <source>
        <dbReference type="EMBL" id="MCP2353809.1"/>
    </source>
</evidence>
<keyword evidence="3" id="KW-0731">Sigma factor</keyword>
<feature type="domain" description="RNA polymerase sigma-70 region 2" evidence="6">
    <location>
        <begin position="14"/>
        <end position="77"/>
    </location>
</feature>
<evidence type="ECO:0000313" key="9">
    <source>
        <dbReference type="Proteomes" id="UP001139648"/>
    </source>
</evidence>
<dbReference type="NCBIfam" id="TIGR02983">
    <property type="entry name" value="SigE-fam_strep"/>
    <property type="match status" value="1"/>
</dbReference>
<dbReference type="NCBIfam" id="TIGR02937">
    <property type="entry name" value="sigma70-ECF"/>
    <property type="match status" value="1"/>
</dbReference>
<dbReference type="InterPro" id="IPR013325">
    <property type="entry name" value="RNA_pol_sigma_r2"/>
</dbReference>
<dbReference type="InterPro" id="IPR014325">
    <property type="entry name" value="RNA_pol_sigma-E_actinobac"/>
</dbReference>
<dbReference type="CDD" id="cd06171">
    <property type="entry name" value="Sigma70_r4"/>
    <property type="match status" value="1"/>
</dbReference>
<dbReference type="PANTHER" id="PTHR43133">
    <property type="entry name" value="RNA POLYMERASE ECF-TYPE SIGMA FACTO"/>
    <property type="match status" value="1"/>
</dbReference>
<accession>A0A9X2GAI6</accession>
<dbReference type="PANTHER" id="PTHR43133:SF50">
    <property type="entry name" value="ECF RNA POLYMERASE SIGMA FACTOR SIGM"/>
    <property type="match status" value="1"/>
</dbReference>
<dbReference type="InterPro" id="IPR013324">
    <property type="entry name" value="RNA_pol_sigma_r3/r4-like"/>
</dbReference>
<dbReference type="InterPro" id="IPR039425">
    <property type="entry name" value="RNA_pol_sigma-70-like"/>
</dbReference>
<evidence type="ECO:0000256" key="3">
    <source>
        <dbReference type="ARBA" id="ARBA00023082"/>
    </source>
</evidence>
<evidence type="ECO:0000259" key="7">
    <source>
        <dbReference type="Pfam" id="PF04545"/>
    </source>
</evidence>
<dbReference type="Pfam" id="PF04545">
    <property type="entry name" value="Sigma70_r4"/>
    <property type="match status" value="1"/>
</dbReference>
<gene>
    <name evidence="8" type="ORF">HD597_000829</name>
</gene>
<dbReference type="Proteomes" id="UP001139648">
    <property type="component" value="Unassembled WGS sequence"/>
</dbReference>
<dbReference type="GO" id="GO:0016987">
    <property type="term" value="F:sigma factor activity"/>
    <property type="evidence" value="ECO:0007669"/>
    <property type="project" value="UniProtKB-KW"/>
</dbReference>
<dbReference type="AlphaFoldDB" id="A0A9X2GAI6"/>
<evidence type="ECO:0000256" key="2">
    <source>
        <dbReference type="ARBA" id="ARBA00023015"/>
    </source>
</evidence>
<evidence type="ECO:0000256" key="4">
    <source>
        <dbReference type="ARBA" id="ARBA00023125"/>
    </source>
</evidence>
<dbReference type="InterPro" id="IPR007627">
    <property type="entry name" value="RNA_pol_sigma70_r2"/>
</dbReference>
<dbReference type="InterPro" id="IPR036388">
    <property type="entry name" value="WH-like_DNA-bd_sf"/>
</dbReference>
<dbReference type="Gene3D" id="1.10.1740.10">
    <property type="match status" value="1"/>
</dbReference>
<evidence type="ECO:0000256" key="5">
    <source>
        <dbReference type="ARBA" id="ARBA00023163"/>
    </source>
</evidence>
<dbReference type="Gene3D" id="1.10.10.10">
    <property type="entry name" value="Winged helix-like DNA-binding domain superfamily/Winged helix DNA-binding domain"/>
    <property type="match status" value="1"/>
</dbReference>
<dbReference type="GO" id="GO:0006352">
    <property type="term" value="P:DNA-templated transcription initiation"/>
    <property type="evidence" value="ECO:0007669"/>
    <property type="project" value="InterPro"/>
</dbReference>
<dbReference type="SUPFAM" id="SSF88659">
    <property type="entry name" value="Sigma3 and sigma4 domains of RNA polymerase sigma factors"/>
    <property type="match status" value="1"/>
</dbReference>
<proteinExistence type="inferred from homology"/>
<dbReference type="RefSeq" id="WP_253740303.1">
    <property type="nucleotide sequence ID" value="NZ_BAABKA010000078.1"/>
</dbReference>
<comment type="similarity">
    <text evidence="1">Belongs to the sigma-70 factor family. ECF subfamily.</text>
</comment>